<name>A0A6P8KLN0_DROMA</name>
<dbReference type="GeneID" id="117143626"/>
<dbReference type="Proteomes" id="UP000515162">
    <property type="component" value="Chromosome 3R"/>
</dbReference>
<feature type="region of interest" description="Disordered" evidence="7">
    <location>
        <begin position="56"/>
        <end position="76"/>
    </location>
</feature>
<evidence type="ECO:0000256" key="7">
    <source>
        <dbReference type="SAM" id="MobiDB-lite"/>
    </source>
</evidence>
<keyword evidence="8" id="KW-1185">Reference proteome</keyword>
<protein>
    <recommendedName>
        <fullName evidence="3">Male-specific protein scotti</fullName>
    </recommendedName>
</protein>
<keyword evidence="4" id="KW-0217">Developmental protein</keyword>
<proteinExistence type="inferred from homology"/>
<comment type="similarity">
    <text evidence="2">Belongs to the male-specific scotti family.</text>
</comment>
<evidence type="ECO:0000256" key="6">
    <source>
        <dbReference type="ARBA" id="ARBA00022871"/>
    </source>
</evidence>
<keyword evidence="5" id="KW-0221">Differentiation</keyword>
<reference evidence="9" key="1">
    <citation type="submission" date="2025-08" db="UniProtKB">
        <authorList>
            <consortium name="RefSeq"/>
        </authorList>
    </citation>
    <scope>IDENTIFICATION</scope>
    <source>
        <strain evidence="9">Mau12</strain>
        <tissue evidence="9">Whole Body</tissue>
    </source>
</reference>
<evidence type="ECO:0000256" key="1">
    <source>
        <dbReference type="ARBA" id="ARBA00004011"/>
    </source>
</evidence>
<evidence type="ECO:0000256" key="3">
    <source>
        <dbReference type="ARBA" id="ARBA00015334"/>
    </source>
</evidence>
<evidence type="ECO:0000256" key="2">
    <source>
        <dbReference type="ARBA" id="ARBA00008849"/>
    </source>
</evidence>
<dbReference type="Pfam" id="PF17079">
    <property type="entry name" value="SOTI"/>
    <property type="match status" value="1"/>
</dbReference>
<dbReference type="AlphaFoldDB" id="A0A6P8KLN0"/>
<dbReference type="GO" id="GO:0007291">
    <property type="term" value="P:sperm individualization"/>
    <property type="evidence" value="ECO:0007669"/>
    <property type="project" value="InterPro"/>
</dbReference>
<keyword evidence="6" id="KW-0744">Spermatogenesis</keyword>
<evidence type="ECO:0000313" key="9">
    <source>
        <dbReference type="RefSeq" id="XP_033164291.1"/>
    </source>
</evidence>
<gene>
    <name evidence="9" type="primary">LOC117143626</name>
</gene>
<evidence type="ECO:0000256" key="4">
    <source>
        <dbReference type="ARBA" id="ARBA00022473"/>
    </source>
</evidence>
<sequence>MDVLHAHDLYDEQLIDRVGDAVNEDAGDDLDTLVDGQQQQQRLGVNRQMDILLDAPQEPPLGVFPAQGGPNGPPRLRKKRSFYTMTKPTAPCQSQEPEMCLLMASVTRAMRHVREDQRGEYFANYLVENMTSQNYPNGVGLPRHWGQF</sequence>
<dbReference type="RefSeq" id="XP_033164291.1">
    <property type="nucleotide sequence ID" value="XM_033308400.1"/>
</dbReference>
<evidence type="ECO:0000256" key="5">
    <source>
        <dbReference type="ARBA" id="ARBA00022782"/>
    </source>
</evidence>
<comment type="function">
    <text evidence="1">Post-meiotically transcribed gene that has a role in late spermiogenesis; required for actin cone progression during spermatid individualization.</text>
</comment>
<dbReference type="InterPro" id="IPR031397">
    <property type="entry name" value="Soti"/>
</dbReference>
<organism evidence="8 9">
    <name type="scientific">Drosophila mauritiana</name>
    <name type="common">Fruit fly</name>
    <dbReference type="NCBI Taxonomy" id="7226"/>
    <lineage>
        <taxon>Eukaryota</taxon>
        <taxon>Metazoa</taxon>
        <taxon>Ecdysozoa</taxon>
        <taxon>Arthropoda</taxon>
        <taxon>Hexapoda</taxon>
        <taxon>Insecta</taxon>
        <taxon>Pterygota</taxon>
        <taxon>Neoptera</taxon>
        <taxon>Endopterygota</taxon>
        <taxon>Diptera</taxon>
        <taxon>Brachycera</taxon>
        <taxon>Muscomorpha</taxon>
        <taxon>Ephydroidea</taxon>
        <taxon>Drosophilidae</taxon>
        <taxon>Drosophila</taxon>
        <taxon>Sophophora</taxon>
    </lineage>
</organism>
<accession>A0A6P8KLN0</accession>
<evidence type="ECO:0000313" key="8">
    <source>
        <dbReference type="Proteomes" id="UP000515162"/>
    </source>
</evidence>